<keyword evidence="5 15" id="KW-0732">Signal</keyword>
<dbReference type="InterPro" id="IPR001320">
    <property type="entry name" value="Iontro_rcpt_C"/>
</dbReference>
<evidence type="ECO:0000256" key="7">
    <source>
        <dbReference type="ARBA" id="ARBA00023065"/>
    </source>
</evidence>
<evidence type="ECO:0000256" key="14">
    <source>
        <dbReference type="SAM" id="Phobius"/>
    </source>
</evidence>
<evidence type="ECO:0000256" key="9">
    <source>
        <dbReference type="ARBA" id="ARBA00023170"/>
    </source>
</evidence>
<organism evidence="17 18">
    <name type="scientific">Rubroshorea leprosula</name>
    <dbReference type="NCBI Taxonomy" id="152421"/>
    <lineage>
        <taxon>Eukaryota</taxon>
        <taxon>Viridiplantae</taxon>
        <taxon>Streptophyta</taxon>
        <taxon>Embryophyta</taxon>
        <taxon>Tracheophyta</taxon>
        <taxon>Spermatophyta</taxon>
        <taxon>Magnoliopsida</taxon>
        <taxon>eudicotyledons</taxon>
        <taxon>Gunneridae</taxon>
        <taxon>Pentapetalae</taxon>
        <taxon>rosids</taxon>
        <taxon>malvids</taxon>
        <taxon>Malvales</taxon>
        <taxon>Dipterocarpaceae</taxon>
        <taxon>Rubroshorea</taxon>
    </lineage>
</organism>
<feature type="region of interest" description="Disordered" evidence="13">
    <location>
        <begin position="651"/>
        <end position="677"/>
    </location>
</feature>
<dbReference type="Gene3D" id="1.10.287.70">
    <property type="match status" value="1"/>
</dbReference>
<evidence type="ECO:0000256" key="3">
    <source>
        <dbReference type="ARBA" id="ARBA00022448"/>
    </source>
</evidence>
<feature type="compositionally biased region" description="Basic and acidic residues" evidence="13">
    <location>
        <begin position="651"/>
        <end position="662"/>
    </location>
</feature>
<dbReference type="GO" id="GO:0015276">
    <property type="term" value="F:ligand-gated monoatomic ion channel activity"/>
    <property type="evidence" value="ECO:0007669"/>
    <property type="project" value="InterPro"/>
</dbReference>
<feature type="transmembrane region" description="Helical" evidence="14">
    <location>
        <begin position="351"/>
        <end position="371"/>
    </location>
</feature>
<evidence type="ECO:0000256" key="6">
    <source>
        <dbReference type="ARBA" id="ARBA00022989"/>
    </source>
</evidence>
<dbReference type="SUPFAM" id="SSF53850">
    <property type="entry name" value="Periplasmic binding protein-like II"/>
    <property type="match status" value="1"/>
</dbReference>
<dbReference type="InterPro" id="IPR015683">
    <property type="entry name" value="Ionotropic_Glu_rcpt"/>
</dbReference>
<dbReference type="GO" id="GO:0016020">
    <property type="term" value="C:membrane"/>
    <property type="evidence" value="ECO:0007669"/>
    <property type="project" value="UniProtKB-SubCell"/>
</dbReference>
<gene>
    <name evidence="17" type="ORF">SLEP1_g13195</name>
</gene>
<protein>
    <recommendedName>
        <fullName evidence="16">Ionotropic glutamate receptor C-terminal domain-containing protein</fullName>
    </recommendedName>
</protein>
<dbReference type="EMBL" id="BPVZ01000015">
    <property type="protein sequence ID" value="GKV00521.1"/>
    <property type="molecule type" value="Genomic_DNA"/>
</dbReference>
<feature type="transmembrane region" description="Helical" evidence="14">
    <location>
        <begin position="413"/>
        <end position="437"/>
    </location>
</feature>
<keyword evidence="8 14" id="KW-0472">Membrane</keyword>
<evidence type="ECO:0000256" key="10">
    <source>
        <dbReference type="ARBA" id="ARBA00023180"/>
    </source>
</evidence>
<feature type="compositionally biased region" description="Polar residues" evidence="13">
    <location>
        <begin position="663"/>
        <end position="677"/>
    </location>
</feature>
<evidence type="ECO:0000313" key="18">
    <source>
        <dbReference type="Proteomes" id="UP001054252"/>
    </source>
</evidence>
<evidence type="ECO:0000259" key="16">
    <source>
        <dbReference type="SMART" id="SM00079"/>
    </source>
</evidence>
<feature type="domain" description="Ionotropic glutamate receptor C-terminal" evidence="16">
    <location>
        <begin position="230"/>
        <end position="575"/>
    </location>
</feature>
<keyword evidence="7" id="KW-0406">Ion transport</keyword>
<dbReference type="CDD" id="cd13686">
    <property type="entry name" value="GluR_Plant"/>
    <property type="match status" value="1"/>
</dbReference>
<evidence type="ECO:0000256" key="15">
    <source>
        <dbReference type="SAM" id="SignalP"/>
    </source>
</evidence>
<dbReference type="Proteomes" id="UP001054252">
    <property type="component" value="Unassembled WGS sequence"/>
</dbReference>
<keyword evidence="18" id="KW-1185">Reference proteome</keyword>
<evidence type="ECO:0000256" key="11">
    <source>
        <dbReference type="ARBA" id="ARBA00023286"/>
    </source>
</evidence>
<dbReference type="PANTHER" id="PTHR18966">
    <property type="entry name" value="IONOTROPIC GLUTAMATE RECEPTOR"/>
    <property type="match status" value="1"/>
</dbReference>
<dbReference type="Pfam" id="PF00060">
    <property type="entry name" value="Lig_chan"/>
    <property type="match status" value="1"/>
</dbReference>
<evidence type="ECO:0000256" key="5">
    <source>
        <dbReference type="ARBA" id="ARBA00022729"/>
    </source>
</evidence>
<keyword evidence="10" id="KW-0325">Glycoprotein</keyword>
<evidence type="ECO:0000256" key="12">
    <source>
        <dbReference type="ARBA" id="ARBA00023303"/>
    </source>
</evidence>
<accession>A0AAV5IL19</accession>
<keyword evidence="3" id="KW-0813">Transport</keyword>
<dbReference type="SUPFAM" id="SSF53822">
    <property type="entry name" value="Periplasmic binding protein-like I"/>
    <property type="match status" value="1"/>
</dbReference>
<keyword evidence="4 14" id="KW-0812">Transmembrane</keyword>
<keyword evidence="9" id="KW-0675">Receptor</keyword>
<feature type="transmembrane region" description="Helical" evidence="14">
    <location>
        <begin position="595"/>
        <end position="619"/>
    </location>
</feature>
<dbReference type="Gene3D" id="3.40.190.10">
    <property type="entry name" value="Periplasmic binding protein-like II"/>
    <property type="match status" value="2"/>
</dbReference>
<evidence type="ECO:0000256" key="8">
    <source>
        <dbReference type="ARBA" id="ARBA00023136"/>
    </source>
</evidence>
<feature type="signal peptide" evidence="15">
    <location>
        <begin position="1"/>
        <end position="34"/>
    </location>
</feature>
<dbReference type="InterPro" id="IPR028082">
    <property type="entry name" value="Peripla_BP_I"/>
</dbReference>
<evidence type="ECO:0000256" key="13">
    <source>
        <dbReference type="SAM" id="MobiDB-lite"/>
    </source>
</evidence>
<evidence type="ECO:0000256" key="1">
    <source>
        <dbReference type="ARBA" id="ARBA00004141"/>
    </source>
</evidence>
<proteinExistence type="inferred from homology"/>
<comment type="subcellular location">
    <subcellularLocation>
        <location evidence="1">Membrane</location>
        <topology evidence="1">Multi-pass membrane protein</topology>
    </subcellularLocation>
</comment>
<evidence type="ECO:0000256" key="4">
    <source>
        <dbReference type="ARBA" id="ARBA00022692"/>
    </source>
</evidence>
<dbReference type="Gene3D" id="3.40.50.2300">
    <property type="match status" value="2"/>
</dbReference>
<dbReference type="SMART" id="SM00079">
    <property type="entry name" value="PBPe"/>
    <property type="match status" value="1"/>
</dbReference>
<keyword evidence="11" id="KW-1071">Ligand-gated ion channel</keyword>
<comment type="caution">
    <text evidence="17">The sequence shown here is derived from an EMBL/GenBank/DDBJ whole genome shotgun (WGS) entry which is preliminary data.</text>
</comment>
<keyword evidence="6 14" id="KW-1133">Transmembrane helix</keyword>
<reference evidence="17 18" key="1">
    <citation type="journal article" date="2021" name="Commun. Biol.">
        <title>The genome of Shorea leprosula (Dipterocarpaceae) highlights the ecological relevance of drought in aseasonal tropical rainforests.</title>
        <authorList>
            <person name="Ng K.K.S."/>
            <person name="Kobayashi M.J."/>
            <person name="Fawcett J.A."/>
            <person name="Hatakeyama M."/>
            <person name="Paape T."/>
            <person name="Ng C.H."/>
            <person name="Ang C.C."/>
            <person name="Tnah L.H."/>
            <person name="Lee C.T."/>
            <person name="Nishiyama T."/>
            <person name="Sese J."/>
            <person name="O'Brien M.J."/>
            <person name="Copetti D."/>
            <person name="Mohd Noor M.I."/>
            <person name="Ong R.C."/>
            <person name="Putra M."/>
            <person name="Sireger I.Z."/>
            <person name="Indrioko S."/>
            <person name="Kosugi Y."/>
            <person name="Izuno A."/>
            <person name="Isagi Y."/>
            <person name="Lee S.L."/>
            <person name="Shimizu K.K."/>
        </authorList>
    </citation>
    <scope>NUCLEOTIDE SEQUENCE [LARGE SCALE GENOMIC DNA]</scope>
    <source>
        <strain evidence="17">214</strain>
    </source>
</reference>
<feature type="chain" id="PRO_5043842761" description="Ionotropic glutamate receptor C-terminal domain-containing protein" evidence="15">
    <location>
        <begin position="35"/>
        <end position="677"/>
    </location>
</feature>
<dbReference type="AlphaFoldDB" id="A0AAV5IL19"/>
<name>A0AAV5IL19_9ROSI</name>
<sequence length="677" mass="76190">MLCKKMGNSGYSLLHIICFLGFQLVFLAANGARAIEEMKNLVHVGLVLDFNSSIGVMSDTCISMAISDFYATHSSYKTRLSLHTRNSQDVVGAAFAAMAAEGIGLGEVSSEVFKQNSSRNAAYLSGLRVSDTGLSLRDMLLNTKFKGLSGDFSLVNGQLKSTTFEIINIVRKQARVIGYWTPEKGLSRSQKSSKVAYTTSMDGLIPPVWPGGTKSIPKGWVMPVTGKKMRIGVPIRAGFTEYLRMEVDPYSNEPIISGFSYDVFLAVLHELSFAIPHQLIPFRIDDENRFRTYDNLLYQIKLQVGDIMITANRSQYVDFTLPYYESNVAMVVKIKDDQGKNMWIFLKPLSWDLWLTTGLAFIFTGLVVWVLEHRINDDFRGPPDQQVGTICWFSFSTLVFAHREKVINNLSRFVLIIWIFVVLILTQSYTASLASMLTVQRLQPAVVDVDELKTNGDFVGHRPGSYIKEFLIKQLHFDPFKLRHYSTPEEFDEALSRGSQNGGVSAIFEAEHILQLFLPHYCSKFMTTGPTYKTDGLGFAFPQGSPLVAYMSRAILKVTEDKDKMDVLKRKYFPGRSACQDQTTMSSCSLNVQSFGGLFIITGVASICSLLAYVVRFLYANWPQLQTRHQKRSFWSKVSELATHFDQKDPSIHSYDRSESGMRSKSSAQEFRNIVLS</sequence>
<comment type="similarity">
    <text evidence="2">Belongs to the glutamate-gated ion channel (TC 1.A.10.1) family.</text>
</comment>
<dbReference type="FunFam" id="1.10.287.70:FF:000037">
    <property type="entry name" value="Glutamate receptor"/>
    <property type="match status" value="1"/>
</dbReference>
<evidence type="ECO:0000313" key="17">
    <source>
        <dbReference type="EMBL" id="GKV00521.1"/>
    </source>
</evidence>
<keyword evidence="12" id="KW-0407">Ion channel</keyword>
<evidence type="ECO:0000256" key="2">
    <source>
        <dbReference type="ARBA" id="ARBA00008685"/>
    </source>
</evidence>